<name>A0A1Q3EDJ5_LENED</name>
<comment type="caution">
    <text evidence="1">The sequence shown here is derived from an EMBL/GenBank/DDBJ whole genome shotgun (WGS) entry which is preliminary data.</text>
</comment>
<dbReference type="AlphaFoldDB" id="A0A1Q3EDJ5"/>
<sequence>MNSALCGISTSDDSDYSDHTVTLTVFRSHLTKLTPEDHLQETIWHTLRQTRINALMRYSEPTMQTKA</sequence>
<organism evidence="1 2">
    <name type="scientific">Lentinula edodes</name>
    <name type="common">Shiitake mushroom</name>
    <name type="synonym">Lentinus edodes</name>
    <dbReference type="NCBI Taxonomy" id="5353"/>
    <lineage>
        <taxon>Eukaryota</taxon>
        <taxon>Fungi</taxon>
        <taxon>Dikarya</taxon>
        <taxon>Basidiomycota</taxon>
        <taxon>Agaricomycotina</taxon>
        <taxon>Agaricomycetes</taxon>
        <taxon>Agaricomycetidae</taxon>
        <taxon>Agaricales</taxon>
        <taxon>Marasmiineae</taxon>
        <taxon>Omphalotaceae</taxon>
        <taxon>Lentinula</taxon>
    </lineage>
</organism>
<dbReference type="Proteomes" id="UP000188533">
    <property type="component" value="Unassembled WGS sequence"/>
</dbReference>
<protein>
    <submittedName>
        <fullName evidence="1">Uncharacterized protein</fullName>
    </submittedName>
</protein>
<evidence type="ECO:0000313" key="1">
    <source>
        <dbReference type="EMBL" id="GAW05287.1"/>
    </source>
</evidence>
<accession>A0A1Q3EDJ5</accession>
<reference evidence="1 2" key="2">
    <citation type="submission" date="2017-02" db="EMBL/GenBank/DDBJ databases">
        <title>A genome survey and senescence transcriptome analysis in Lentinula edodes.</title>
        <authorList>
            <person name="Sakamoto Y."/>
            <person name="Nakade K."/>
            <person name="Sato S."/>
            <person name="Yoshida Y."/>
            <person name="Miyazaki K."/>
            <person name="Natsume S."/>
            <person name="Konno N."/>
        </authorList>
    </citation>
    <scope>NUCLEOTIDE SEQUENCE [LARGE SCALE GENOMIC DNA]</scope>
    <source>
        <strain evidence="1 2">NBRC 111202</strain>
    </source>
</reference>
<reference evidence="1 2" key="1">
    <citation type="submission" date="2016-08" db="EMBL/GenBank/DDBJ databases">
        <authorList>
            <consortium name="Lentinula edodes genome sequencing consortium"/>
            <person name="Sakamoto Y."/>
            <person name="Nakade K."/>
            <person name="Sato S."/>
            <person name="Yoshida Y."/>
            <person name="Miyazaki K."/>
            <person name="Natsume S."/>
            <person name="Konno N."/>
        </authorList>
    </citation>
    <scope>NUCLEOTIDE SEQUENCE [LARGE SCALE GENOMIC DNA]</scope>
    <source>
        <strain evidence="1 2">NBRC 111202</strain>
    </source>
</reference>
<proteinExistence type="predicted"/>
<evidence type="ECO:0000313" key="2">
    <source>
        <dbReference type="Proteomes" id="UP000188533"/>
    </source>
</evidence>
<keyword evidence="2" id="KW-1185">Reference proteome</keyword>
<gene>
    <name evidence="1" type="ORF">LENED_007132</name>
</gene>
<dbReference type="EMBL" id="BDGU01000245">
    <property type="protein sequence ID" value="GAW05287.1"/>
    <property type="molecule type" value="Genomic_DNA"/>
</dbReference>